<protein>
    <submittedName>
        <fullName evidence="1">Uncharacterized protein</fullName>
    </submittedName>
</protein>
<dbReference type="AlphaFoldDB" id="A0AB33Z1H7"/>
<gene>
    <name evidence="1" type="ORF">L196_07594</name>
</gene>
<keyword evidence="2" id="KW-1185">Reference proteome</keyword>
<accession>A0AB33Z1H7</accession>
<sequence>MSKPTKSKKIPTKAEPLLGSNLVNVDIGQIHSCALSEDDTPNLQESNEFRSAGVLMKAIADEALSWRQSLEEGLQPAIVAVLQGGIQIDVLKLSQVSFHGIRIEGKMGGNSCVMFAHQSSVQMLCHAIEIKEEAPQRSIGFIWPDKEVHI</sequence>
<comment type="caution">
    <text evidence="1">The sequence shown here is derived from an EMBL/GenBank/DDBJ whole genome shotgun (WGS) entry which is preliminary data.</text>
</comment>
<organism evidence="1 2">
    <name type="scientific">Cycloclasticus pugetii</name>
    <dbReference type="NCBI Taxonomy" id="34068"/>
    <lineage>
        <taxon>Bacteria</taxon>
        <taxon>Pseudomonadati</taxon>
        <taxon>Pseudomonadota</taxon>
        <taxon>Gammaproteobacteria</taxon>
        <taxon>Thiotrichales</taxon>
        <taxon>Piscirickettsiaceae</taxon>
        <taxon>Cycloclasticus</taxon>
    </lineage>
</organism>
<dbReference type="RefSeq" id="WP_015006687.1">
    <property type="nucleotide sequence ID" value="NZ_JBLWZB010000001.1"/>
</dbReference>
<proteinExistence type="predicted"/>
<name>A0AB33Z1H7_9GAMM</name>
<dbReference type="EMBL" id="ASHL01000005">
    <property type="protein sequence ID" value="EPD13009.1"/>
    <property type="molecule type" value="Genomic_DNA"/>
</dbReference>
<dbReference type="Proteomes" id="UP000015462">
    <property type="component" value="Unassembled WGS sequence"/>
</dbReference>
<evidence type="ECO:0000313" key="2">
    <source>
        <dbReference type="Proteomes" id="UP000015462"/>
    </source>
</evidence>
<reference evidence="1 2" key="1">
    <citation type="journal article" date="2013" name="Genome Announc.">
        <title>Genome Sequence of the Pyrene- and Fluoranthene-Degrading Bacterium Cycloclasticus sp. Strain PY97M.</title>
        <authorList>
            <person name="Cui Z."/>
            <person name="Xu G."/>
            <person name="Li Q."/>
            <person name="Gao W."/>
            <person name="Zheng L."/>
        </authorList>
    </citation>
    <scope>NUCLEOTIDE SEQUENCE [LARGE SCALE GENOMIC DNA]</scope>
    <source>
        <strain evidence="1 2">PY97M</strain>
    </source>
</reference>
<evidence type="ECO:0000313" key="1">
    <source>
        <dbReference type="EMBL" id="EPD13009.1"/>
    </source>
</evidence>